<reference evidence="3 4" key="1">
    <citation type="submission" date="2020-10" db="EMBL/GenBank/DDBJ databases">
        <title>The Coptis chinensis genome and diversification of protoberbering-type alkaloids.</title>
        <authorList>
            <person name="Wang B."/>
            <person name="Shu S."/>
            <person name="Song C."/>
            <person name="Liu Y."/>
        </authorList>
    </citation>
    <scope>NUCLEOTIDE SEQUENCE [LARGE SCALE GENOMIC DNA]</scope>
    <source>
        <strain evidence="3">HL-2020</strain>
        <tissue evidence="3">Leaf</tissue>
    </source>
</reference>
<feature type="region of interest" description="Disordered" evidence="1">
    <location>
        <begin position="542"/>
        <end position="590"/>
    </location>
</feature>
<feature type="region of interest" description="Disordered" evidence="1">
    <location>
        <begin position="841"/>
        <end position="863"/>
    </location>
</feature>
<evidence type="ECO:0008006" key="5">
    <source>
        <dbReference type="Google" id="ProtNLM"/>
    </source>
</evidence>
<feature type="region of interest" description="Disordered" evidence="1">
    <location>
        <begin position="604"/>
        <end position="675"/>
    </location>
</feature>
<keyword evidence="2" id="KW-1133">Transmembrane helix</keyword>
<feature type="compositionally biased region" description="Polar residues" evidence="1">
    <location>
        <begin position="852"/>
        <end position="863"/>
    </location>
</feature>
<feature type="compositionally biased region" description="Basic and acidic residues" evidence="1">
    <location>
        <begin position="653"/>
        <end position="669"/>
    </location>
</feature>
<dbReference type="EMBL" id="JADFTS010000008">
    <property type="protein sequence ID" value="KAF9591530.1"/>
    <property type="molecule type" value="Genomic_DNA"/>
</dbReference>
<dbReference type="PANTHER" id="PTHR33870:SF4">
    <property type="entry name" value="CARDIOMYOPATHY-ASSOCIATED PROTEIN"/>
    <property type="match status" value="1"/>
</dbReference>
<keyword evidence="2" id="KW-0812">Transmembrane</keyword>
<name>A0A835H1D8_9MAGN</name>
<feature type="compositionally biased region" description="Polar residues" evidence="1">
    <location>
        <begin position="640"/>
        <end position="652"/>
    </location>
</feature>
<proteinExistence type="predicted"/>
<feature type="compositionally biased region" description="Basic and acidic residues" evidence="1">
    <location>
        <begin position="1277"/>
        <end position="1294"/>
    </location>
</feature>
<evidence type="ECO:0000256" key="2">
    <source>
        <dbReference type="SAM" id="Phobius"/>
    </source>
</evidence>
<evidence type="ECO:0000313" key="3">
    <source>
        <dbReference type="EMBL" id="KAF9591530.1"/>
    </source>
</evidence>
<feature type="transmembrane region" description="Helical" evidence="2">
    <location>
        <begin position="21"/>
        <end position="42"/>
    </location>
</feature>
<dbReference type="OrthoDB" id="1908091at2759"/>
<feature type="region of interest" description="Disordered" evidence="1">
    <location>
        <begin position="1236"/>
        <end position="1296"/>
    </location>
</feature>
<feature type="transmembrane region" description="Helical" evidence="2">
    <location>
        <begin position="48"/>
        <end position="72"/>
    </location>
</feature>
<dbReference type="Proteomes" id="UP000631114">
    <property type="component" value="Unassembled WGS sequence"/>
</dbReference>
<feature type="region of interest" description="Disordered" evidence="1">
    <location>
        <begin position="206"/>
        <end position="233"/>
    </location>
</feature>
<accession>A0A835H1D8</accession>
<sequence>MDAMEIRVQIQKVLIFTMKTSYRSACDHPFILGMLCFFIFLYKYLPSLFFFLVSSSPVIICTTVLLGTLLSFGHPYIPEIYDEDDEEEDVIRNTRHQISSLRSEGVGESELVVENEESFAVESHVDTSRGIEVKELNEKDLIFSEQVHDDGFVSSTSYVILEGAKLVMDELEEEKPLIGGKYDVEAEKEIEGEEVEDFSAVRYSAISKGEEESEESSDYDSDSDGAESSSPDASLADIMPMLDELHPLLDTESSQTAHISIDDDVGLVRSHGSNDGSGDEIEHAETEDEEEQQGGKDDGTEAVVTWTKEDEKNLMDLGNSELERNRRLESLIARRRARKNFRVMMTEKNLIDLDGGDPPFSIAPISTARRNPFDLHYDSNEGMDLPPIPGSAPSIMARRNPFDIPYDPLEERPNLAGGSFEEEFFTGHEKDFRRYETFNLGSSFLGEPKQEMPRSKFRPFFVPEQVQSEGTSYPTFQRQTSEISESKMSFVTETESISSASDHDTDKNLIPQELSQPIRHVEQELSQPMPYAEGAPELVKLGSSSSEEVDLAEIDEEYHGDADAEEQNGHERESISLEMESIASPTESIVTDVYMKPEVIEEKQTGLGSSSSAEVNDVIFHEDTSEDVMNQEPKGDDTIADNSTQPSGLESSLRSEVEETDDSHAKEPVYDWSPSEMEKTLSGIAIIEEALSYVDKRVVTSTSSLVSDMPMEAVEVGSTPVQVERTISSVNEELLPPKGCIREETASGSDGNDADLYAPVAPSVTKDVPYGSVSSLSQTEFEDKSSVSKEADVGQDPFHMVVPHSTVDVLDPEAPGVPFEDSTHIVSQMSPPLLEKTIVHSSASTDHAEPQEPSSPGSVSNSEGIAVDDYSEVVQEDNGNELLNQFALVSSPALISSEISHKHPTTREMHYEDDQYDEIQNITYSEVFEHSSGSQVDTGVEVTDKDFNVVEEINEIDEGLLTELDAVGDFGVHEIDADTNQKENLVIVEKQESLTNPQVLQAYSSEDVEGDSHSTQDSMEALIDPQDLESRSVEENQEMYSSPKKFSVDKMEEQLKITECEDGSVEVSAESLDSAIEVKSDFEELMDESIGAGVKESMTEAKETCEASSLSTTDESKKTTGLDAIGSFSIEELETHTNGTENVLVAEVEESLTEIDVLQADSSKDVEEDSRKIQEPMEMLLDTHDLEARSIEVQLIPEEPLVSNQLKPPECVDGSEETAVRVLELATEETAVRVLESATEVESDSKQYMAKDSRTSVKESNAEVKDEHEASGSSRTDGMEKAGPDAVRSFRDEQSETNTIQTDYVFVAGEQGTLTGVQVLENSSYNDVENGSYKTKDSVEASASSLGIEERLEGEKLISVYKLDDQLITAESEEPLCEIIDKVKESSIEVKPDSEAFLAEETKPSFKESISEVEEA</sequence>
<feature type="region of interest" description="Disordered" evidence="1">
    <location>
        <begin position="468"/>
        <end position="507"/>
    </location>
</feature>
<comment type="caution">
    <text evidence="3">The sequence shown here is derived from an EMBL/GenBank/DDBJ whole genome shotgun (WGS) entry which is preliminary data.</text>
</comment>
<feature type="compositionally biased region" description="Acidic residues" evidence="1">
    <location>
        <begin position="211"/>
        <end position="225"/>
    </location>
</feature>
<gene>
    <name evidence="3" type="ORF">IFM89_004584</name>
</gene>
<feature type="compositionally biased region" description="Basic and acidic residues" evidence="1">
    <location>
        <begin position="557"/>
        <end position="575"/>
    </location>
</feature>
<organism evidence="3 4">
    <name type="scientific">Coptis chinensis</name>
    <dbReference type="NCBI Taxonomy" id="261450"/>
    <lineage>
        <taxon>Eukaryota</taxon>
        <taxon>Viridiplantae</taxon>
        <taxon>Streptophyta</taxon>
        <taxon>Embryophyta</taxon>
        <taxon>Tracheophyta</taxon>
        <taxon>Spermatophyta</taxon>
        <taxon>Magnoliopsida</taxon>
        <taxon>Ranunculales</taxon>
        <taxon>Ranunculaceae</taxon>
        <taxon>Coptidoideae</taxon>
        <taxon>Coptis</taxon>
    </lineage>
</organism>
<protein>
    <recommendedName>
        <fullName evidence="5">Cardiomyopathy-associated protein 5</fullName>
    </recommendedName>
</protein>
<keyword evidence="4" id="KW-1185">Reference proteome</keyword>
<feature type="region of interest" description="Disordered" evidence="1">
    <location>
        <begin position="1093"/>
        <end position="1119"/>
    </location>
</feature>
<evidence type="ECO:0000256" key="1">
    <source>
        <dbReference type="SAM" id="MobiDB-lite"/>
    </source>
</evidence>
<feature type="compositionally biased region" description="Polar residues" evidence="1">
    <location>
        <begin position="468"/>
        <end position="500"/>
    </location>
</feature>
<feature type="region of interest" description="Disordered" evidence="1">
    <location>
        <begin position="262"/>
        <end position="300"/>
    </location>
</feature>
<keyword evidence="2" id="KW-0472">Membrane</keyword>
<evidence type="ECO:0000313" key="4">
    <source>
        <dbReference type="Proteomes" id="UP000631114"/>
    </source>
</evidence>
<feature type="compositionally biased region" description="Acidic residues" evidence="1">
    <location>
        <begin position="547"/>
        <end position="556"/>
    </location>
</feature>
<feature type="compositionally biased region" description="Basic and acidic residues" evidence="1">
    <location>
        <begin position="1243"/>
        <end position="1270"/>
    </location>
</feature>
<feature type="non-terminal residue" evidence="3">
    <location>
        <position position="1416"/>
    </location>
</feature>
<dbReference type="PANTHER" id="PTHR33870">
    <property type="entry name" value="CARDIOMYOPATHY-ASSOCIATED PROTEIN"/>
    <property type="match status" value="1"/>
</dbReference>